<name>A0AAW2XM03_9LAMI</name>
<evidence type="ECO:0000259" key="1">
    <source>
        <dbReference type="Pfam" id="PF10536"/>
    </source>
</evidence>
<dbReference type="PANTHER" id="PTHR36607:SF23">
    <property type="entry name" value="AMINOTRANSFERASE-LIKE PLANT MOBILE DOMAIN-CONTAINING PROTEIN"/>
    <property type="match status" value="1"/>
</dbReference>
<dbReference type="EMBL" id="JACGWN010000003">
    <property type="protein sequence ID" value="KAL0454959.1"/>
    <property type="molecule type" value="Genomic_DNA"/>
</dbReference>
<feature type="domain" description="Aminotransferase-like plant mobile" evidence="1">
    <location>
        <begin position="2"/>
        <end position="166"/>
    </location>
</feature>
<reference evidence="2" key="1">
    <citation type="submission" date="2020-06" db="EMBL/GenBank/DDBJ databases">
        <authorList>
            <person name="Li T."/>
            <person name="Hu X."/>
            <person name="Zhang T."/>
            <person name="Song X."/>
            <person name="Zhang H."/>
            <person name="Dai N."/>
            <person name="Sheng W."/>
            <person name="Hou X."/>
            <person name="Wei L."/>
        </authorList>
    </citation>
    <scope>NUCLEOTIDE SEQUENCE</scope>
    <source>
        <strain evidence="2">KEN1</strain>
        <tissue evidence="2">Leaf</tissue>
    </source>
</reference>
<gene>
    <name evidence="2" type="ORF">Slati_0835100</name>
</gene>
<dbReference type="Pfam" id="PF10536">
    <property type="entry name" value="PMD"/>
    <property type="match status" value="1"/>
</dbReference>
<organism evidence="2">
    <name type="scientific">Sesamum latifolium</name>
    <dbReference type="NCBI Taxonomy" id="2727402"/>
    <lineage>
        <taxon>Eukaryota</taxon>
        <taxon>Viridiplantae</taxon>
        <taxon>Streptophyta</taxon>
        <taxon>Embryophyta</taxon>
        <taxon>Tracheophyta</taxon>
        <taxon>Spermatophyta</taxon>
        <taxon>Magnoliopsida</taxon>
        <taxon>eudicotyledons</taxon>
        <taxon>Gunneridae</taxon>
        <taxon>Pentapetalae</taxon>
        <taxon>asterids</taxon>
        <taxon>lamiids</taxon>
        <taxon>Lamiales</taxon>
        <taxon>Pedaliaceae</taxon>
        <taxon>Sesamum</taxon>
    </lineage>
</organism>
<dbReference type="PANTHER" id="PTHR36607">
    <property type="entry name" value="1,2-DIHYDROXY-3-KETO-5-METHYLTHIOPENTENE DIOXYGENASE 4"/>
    <property type="match status" value="1"/>
</dbReference>
<sequence length="175" mass="20162">MASMMASGRRVNLAIPILASIYEGLNTIATSSRPARTSPSFFVHFVYAWLASYFKTHYPVWQGLRGPKMMRFSGERGAKDYDLQEACKRIHKAEFVSWACNMIAKNRPFKFVDNGDAEELEHNYFVAIHSSYLTLRQGDKCIIEPYSPHRFGRQLGYFQDVPETLKYDTRAAFLE</sequence>
<evidence type="ECO:0000313" key="2">
    <source>
        <dbReference type="EMBL" id="KAL0454959.1"/>
    </source>
</evidence>
<protein>
    <recommendedName>
        <fullName evidence="1">Aminotransferase-like plant mobile domain-containing protein</fullName>
    </recommendedName>
</protein>
<reference evidence="2" key="2">
    <citation type="journal article" date="2024" name="Plant">
        <title>Genomic evolution and insights into agronomic trait innovations of Sesamum species.</title>
        <authorList>
            <person name="Miao H."/>
            <person name="Wang L."/>
            <person name="Qu L."/>
            <person name="Liu H."/>
            <person name="Sun Y."/>
            <person name="Le M."/>
            <person name="Wang Q."/>
            <person name="Wei S."/>
            <person name="Zheng Y."/>
            <person name="Lin W."/>
            <person name="Duan Y."/>
            <person name="Cao H."/>
            <person name="Xiong S."/>
            <person name="Wang X."/>
            <person name="Wei L."/>
            <person name="Li C."/>
            <person name="Ma Q."/>
            <person name="Ju M."/>
            <person name="Zhao R."/>
            <person name="Li G."/>
            <person name="Mu C."/>
            <person name="Tian Q."/>
            <person name="Mei H."/>
            <person name="Zhang T."/>
            <person name="Gao T."/>
            <person name="Zhang H."/>
        </authorList>
    </citation>
    <scope>NUCLEOTIDE SEQUENCE</scope>
    <source>
        <strain evidence="2">KEN1</strain>
    </source>
</reference>
<accession>A0AAW2XM03</accession>
<dbReference type="InterPro" id="IPR019557">
    <property type="entry name" value="AminoTfrase-like_pln_mobile"/>
</dbReference>
<proteinExistence type="predicted"/>
<comment type="caution">
    <text evidence="2">The sequence shown here is derived from an EMBL/GenBank/DDBJ whole genome shotgun (WGS) entry which is preliminary data.</text>
</comment>
<dbReference type="AlphaFoldDB" id="A0AAW2XM03"/>